<dbReference type="RefSeq" id="WP_281765158.1">
    <property type="nucleotide sequence ID" value="NZ_BRVO01000002.1"/>
</dbReference>
<feature type="domain" description="DinB-like" evidence="1">
    <location>
        <begin position="42"/>
        <end position="170"/>
    </location>
</feature>
<sequence length="175" mass="20388">MNGFNLIDVLDTEEYVAYQTKYLELIKEEGVLRNLHSSLFIFNEVIETIPPDKYLFSYATGKWSLQEVLSHIIDTERIFQYRVLCISRGEQQELPGFEEDDYVLNSNANQRTFDSLINEFWAVRASSIQLFENIEPSKMNFIGVASKNTISVRALGYLLSAHMLHHLNIIKERYL</sequence>
<dbReference type="InterPro" id="IPR034660">
    <property type="entry name" value="DinB/YfiT-like"/>
</dbReference>
<dbReference type="InterPro" id="IPR024775">
    <property type="entry name" value="DinB-like"/>
</dbReference>
<evidence type="ECO:0000313" key="3">
    <source>
        <dbReference type="Proteomes" id="UP001143543"/>
    </source>
</evidence>
<organism evidence="2 3">
    <name type="scientific">Neptunitalea lumnitzerae</name>
    <dbReference type="NCBI Taxonomy" id="2965509"/>
    <lineage>
        <taxon>Bacteria</taxon>
        <taxon>Pseudomonadati</taxon>
        <taxon>Bacteroidota</taxon>
        <taxon>Flavobacteriia</taxon>
        <taxon>Flavobacteriales</taxon>
        <taxon>Flavobacteriaceae</taxon>
        <taxon>Neptunitalea</taxon>
    </lineage>
</organism>
<gene>
    <name evidence="2" type="ORF">Y10_18940</name>
</gene>
<dbReference type="SUPFAM" id="SSF109854">
    <property type="entry name" value="DinB/YfiT-like putative metalloenzymes"/>
    <property type="match status" value="1"/>
</dbReference>
<dbReference type="Gene3D" id="1.20.120.450">
    <property type="entry name" value="dinb family like domain"/>
    <property type="match status" value="1"/>
</dbReference>
<keyword evidence="3" id="KW-1185">Reference proteome</keyword>
<evidence type="ECO:0000259" key="1">
    <source>
        <dbReference type="Pfam" id="PF12867"/>
    </source>
</evidence>
<reference evidence="2" key="1">
    <citation type="submission" date="2022-07" db="EMBL/GenBank/DDBJ databases">
        <title>Taxonomy of Novel Oxalotrophic and Methylotrophic Bacteria.</title>
        <authorList>
            <person name="Sahin N."/>
            <person name="Tani A."/>
        </authorList>
    </citation>
    <scope>NUCLEOTIDE SEQUENCE</scope>
    <source>
        <strain evidence="2">Y10</strain>
    </source>
</reference>
<name>A0ABQ5MJP3_9FLAO</name>
<comment type="caution">
    <text evidence="2">The sequence shown here is derived from an EMBL/GenBank/DDBJ whole genome shotgun (WGS) entry which is preliminary data.</text>
</comment>
<evidence type="ECO:0000313" key="2">
    <source>
        <dbReference type="EMBL" id="GLB49526.1"/>
    </source>
</evidence>
<dbReference type="Proteomes" id="UP001143543">
    <property type="component" value="Unassembled WGS sequence"/>
</dbReference>
<proteinExistence type="predicted"/>
<dbReference type="Pfam" id="PF12867">
    <property type="entry name" value="DinB_2"/>
    <property type="match status" value="1"/>
</dbReference>
<protein>
    <recommendedName>
        <fullName evidence="1">DinB-like domain-containing protein</fullName>
    </recommendedName>
</protein>
<dbReference type="EMBL" id="BRVO01000002">
    <property type="protein sequence ID" value="GLB49526.1"/>
    <property type="molecule type" value="Genomic_DNA"/>
</dbReference>
<accession>A0ABQ5MJP3</accession>